<dbReference type="InterPro" id="IPR001258">
    <property type="entry name" value="NHL_repeat"/>
</dbReference>
<dbReference type="InterPro" id="IPR056822">
    <property type="entry name" value="TEN_NHL"/>
</dbReference>
<evidence type="ECO:0000313" key="6">
    <source>
        <dbReference type="Proteomes" id="UP001431209"/>
    </source>
</evidence>
<feature type="repeat" description="NHL" evidence="2">
    <location>
        <begin position="424"/>
        <end position="460"/>
    </location>
</feature>
<comment type="caution">
    <text evidence="5">The sequence shown here is derived from an EMBL/GenBank/DDBJ whole genome shotgun (WGS) entry which is preliminary data.</text>
</comment>
<dbReference type="EMBL" id="JAOPGA020001782">
    <property type="protein sequence ID" value="KAL0491308.1"/>
    <property type="molecule type" value="Genomic_DNA"/>
</dbReference>
<evidence type="ECO:0000256" key="1">
    <source>
        <dbReference type="ARBA" id="ARBA00022737"/>
    </source>
</evidence>
<dbReference type="Gene3D" id="2.120.10.30">
    <property type="entry name" value="TolB, C-terminal domain"/>
    <property type="match status" value="8"/>
</dbReference>
<dbReference type="PANTHER" id="PTHR46388">
    <property type="entry name" value="NHL REPEAT-CONTAINING PROTEIN 2"/>
    <property type="match status" value="1"/>
</dbReference>
<dbReference type="SUPFAM" id="SSF63829">
    <property type="entry name" value="Calcium-dependent phosphotriesterase"/>
    <property type="match status" value="1"/>
</dbReference>
<keyword evidence="3" id="KW-0812">Transmembrane</keyword>
<dbReference type="SMART" id="SM00135">
    <property type="entry name" value="LY"/>
    <property type="match status" value="8"/>
</dbReference>
<keyword evidence="6" id="KW-1185">Reference proteome</keyword>
<protein>
    <submittedName>
        <fullName evidence="5">NHL repeat-containing protein</fullName>
    </submittedName>
</protein>
<keyword evidence="1" id="KW-0677">Repeat</keyword>
<name>A0AAW2ZPD8_9EUKA</name>
<dbReference type="Proteomes" id="UP001431209">
    <property type="component" value="Unassembled WGS sequence"/>
</dbReference>
<dbReference type="PROSITE" id="PS51125">
    <property type="entry name" value="NHL"/>
    <property type="match status" value="1"/>
</dbReference>
<dbReference type="PANTHER" id="PTHR46388:SF2">
    <property type="entry name" value="NHL REPEAT-CONTAINING PROTEIN 2"/>
    <property type="match status" value="1"/>
</dbReference>
<dbReference type="AlphaFoldDB" id="A0AAW2ZPD8"/>
<reference evidence="5 6" key="1">
    <citation type="submission" date="2024-03" db="EMBL/GenBank/DDBJ databases">
        <title>The Acrasis kona genome and developmental transcriptomes reveal deep origins of eukaryotic multicellular pathways.</title>
        <authorList>
            <person name="Sheikh S."/>
            <person name="Fu C.-J."/>
            <person name="Brown M.W."/>
            <person name="Baldauf S.L."/>
        </authorList>
    </citation>
    <scope>NUCLEOTIDE SEQUENCE [LARGE SCALE GENOMIC DNA]</scope>
    <source>
        <strain evidence="5 6">ATCC MYA-3509</strain>
    </source>
</reference>
<evidence type="ECO:0000313" key="5">
    <source>
        <dbReference type="EMBL" id="KAL0491308.1"/>
    </source>
</evidence>
<organism evidence="5 6">
    <name type="scientific">Acrasis kona</name>
    <dbReference type="NCBI Taxonomy" id="1008807"/>
    <lineage>
        <taxon>Eukaryota</taxon>
        <taxon>Discoba</taxon>
        <taxon>Heterolobosea</taxon>
        <taxon>Tetramitia</taxon>
        <taxon>Eutetramitia</taxon>
        <taxon>Acrasidae</taxon>
        <taxon>Acrasis</taxon>
    </lineage>
</organism>
<evidence type="ECO:0000259" key="4">
    <source>
        <dbReference type="Pfam" id="PF25021"/>
    </source>
</evidence>
<dbReference type="InterPro" id="IPR000033">
    <property type="entry name" value="LDLR_classB_rpt"/>
</dbReference>
<evidence type="ECO:0000256" key="3">
    <source>
        <dbReference type="SAM" id="Phobius"/>
    </source>
</evidence>
<evidence type="ECO:0000256" key="2">
    <source>
        <dbReference type="PROSITE-ProRule" id="PRU00504"/>
    </source>
</evidence>
<sequence length="932" mass="100033">MINAFAGGEEGYLGENILSNNSVMFPRCLGYDREKALMYICSLHRIYQLNITSNLITTFAGTALYGYNGDNILANTAQLYNPYGVAIDFINNLVYIADSSNNRIRVVDRATNIIKTFAGTGVNTYNGDNIAAINATIAGPESITIDSVNNLVYIADTQGRRIRIVDRATGNITTFAGKGVNGNTGDNGLATNAQFRNPTSVAVDVARNLVYIVDSSSNRVRVVNRTSNIIKAFAGTGTTGSAGDYATATSATFNTPVRLSFDSIKNLLYITDQNNARIRVVNCTSNIITPFAGTGSIGVGNIGLPQDNILATSAPLTNLIYDTLVDTVEDRVFIIDKYASLVRVVKNGYVSTFAGSGYNSYAGDGFDVSYCRFNYPMDVVSDNNLVYISDVYNNRIRVIDRNTNITTTFAGTGIPGYNGDNILATNAQLNSPIGLAIDYINNLVYISDTGNNRVRVVDRNTGIITTFAGTGQTAYNGENIRATNANMDRPRRIVIDNPNNLVYFTDLGNVRIRVVNRTTNNITTIAGRGSTTYNGDNILAYDAYLGNADGIALDGVNNLLYVGDNTNQRFRVINFTTGNITTIAGTGSSGYNGDNVVASTAPVGYPSATKFDPYNNLVYFSDYYNSRIRIYNPSTKNITLFAGTGAANFNGNDIPAVTANIGTVNGFTIDHLNVNTDVSGRVKGSTGDIPYSVTDDSKLSLQLQVGKSLCFNPSVSLVGFQSFILFNYPSLPDGLATGITLVQASGSYSMRSLVSFSSAGQSIRLDTDGSSSDGVTIQPNKDYLLTIGVDDDVSYVQSSIIDTKKNALTSPINYLTDGSLIDAILTDKFYICVNTISVSRSIQSNSSTMIISYFGSQKRSAFVVNGNTTFPSSRKDSVNLGDGAIAGIVIGVVAFCAIVVVIAIIVILICSEYRSKKKVPLELPIELNQSTV</sequence>
<keyword evidence="3" id="KW-1133">Transmembrane helix</keyword>
<keyword evidence="3" id="KW-0472">Membrane</keyword>
<dbReference type="SUPFAM" id="SSF63825">
    <property type="entry name" value="YWTD domain"/>
    <property type="match status" value="1"/>
</dbReference>
<dbReference type="Pfam" id="PF25021">
    <property type="entry name" value="TEN_NHL"/>
    <property type="match status" value="1"/>
</dbReference>
<proteinExistence type="predicted"/>
<accession>A0AAW2ZPD8</accession>
<feature type="domain" description="Teneurin NHL" evidence="4">
    <location>
        <begin position="419"/>
        <end position="629"/>
    </location>
</feature>
<feature type="transmembrane region" description="Helical" evidence="3">
    <location>
        <begin position="884"/>
        <end position="910"/>
    </location>
</feature>
<dbReference type="InterPro" id="IPR011042">
    <property type="entry name" value="6-blade_b-propeller_TolB-like"/>
</dbReference>
<gene>
    <name evidence="5" type="ORF">AKO1_002359</name>
</gene>